<dbReference type="EMBL" id="CP013234">
    <property type="protein sequence ID" value="AMP07037.1"/>
    <property type="molecule type" value="Genomic_DNA"/>
</dbReference>
<gene>
    <name evidence="1" type="ORF">CPter91_4740</name>
</gene>
<dbReference type="AlphaFoldDB" id="A0A127QAE5"/>
<organism evidence="1 2">
    <name type="scientific">Collimonas pratensis</name>
    <dbReference type="NCBI Taxonomy" id="279113"/>
    <lineage>
        <taxon>Bacteria</taxon>
        <taxon>Pseudomonadati</taxon>
        <taxon>Pseudomonadota</taxon>
        <taxon>Betaproteobacteria</taxon>
        <taxon>Burkholderiales</taxon>
        <taxon>Oxalobacteraceae</taxon>
        <taxon>Collimonas</taxon>
    </lineage>
</organism>
<reference evidence="1 2" key="1">
    <citation type="submission" date="2015-11" db="EMBL/GenBank/DDBJ databases">
        <title>Exploring the genomic traits of fungus-feeding bacterial genus Collimonas.</title>
        <authorList>
            <person name="Song C."/>
            <person name="Schmidt R."/>
            <person name="de Jager V."/>
            <person name="Krzyzanowska D."/>
            <person name="Jongedijk E."/>
            <person name="Cankar K."/>
            <person name="Beekwilder J."/>
            <person name="van Veen A."/>
            <person name="de Boer W."/>
            <person name="van Veen J.A."/>
            <person name="Garbeva P."/>
        </authorList>
    </citation>
    <scope>NUCLEOTIDE SEQUENCE [LARGE SCALE GENOMIC DNA]</scope>
    <source>
        <strain evidence="1 2">Ter91</strain>
    </source>
</reference>
<accession>A0A127QAE5</accession>
<name>A0A127QAE5_9BURK</name>
<protein>
    <submittedName>
        <fullName evidence="1">Uncharacterized protein</fullName>
    </submittedName>
</protein>
<dbReference type="KEGG" id="cpra:CPter91_4740"/>
<sequence>MVVAGLPRLPALVDVCLERREIREGEPDAWMVENADQRSTSRWSISHRSISHRSTSHWSTSHWSTSHWSTSHWSTAHRSISHRSTSHWSTAHRSTSHWSASRWGAFHKGISHRFATASAEYQADSDRCKNLFFQRKSHFIQKKKVSVRMIFPSCQKGKIIFPEGISNGNRCGVDTCAVIFGRHL</sequence>
<dbReference type="PATRIC" id="fig|279113.9.peg.4698"/>
<proteinExistence type="predicted"/>
<evidence type="ECO:0000313" key="2">
    <source>
        <dbReference type="Proteomes" id="UP000074561"/>
    </source>
</evidence>
<evidence type="ECO:0000313" key="1">
    <source>
        <dbReference type="EMBL" id="AMP07037.1"/>
    </source>
</evidence>
<dbReference type="Proteomes" id="UP000074561">
    <property type="component" value="Chromosome"/>
</dbReference>